<proteinExistence type="predicted"/>
<evidence type="ECO:0000313" key="1">
    <source>
        <dbReference type="EMBL" id="KAA1068481.1"/>
    </source>
</evidence>
<dbReference type="EMBL" id="VSWC01000041">
    <property type="protein sequence ID" value="KAA1104448.1"/>
    <property type="molecule type" value="Genomic_DNA"/>
</dbReference>
<dbReference type="Proteomes" id="UP000325313">
    <property type="component" value="Unassembled WGS sequence"/>
</dbReference>
<dbReference type="AlphaFoldDB" id="A0A5B0LVN0"/>
<name>A0A5B0LVN0_PUCGR</name>
<dbReference type="Proteomes" id="UP000324748">
    <property type="component" value="Unassembled WGS sequence"/>
</dbReference>
<reference evidence="3 4" key="1">
    <citation type="submission" date="2019-05" db="EMBL/GenBank/DDBJ databases">
        <title>Emergence of the Ug99 lineage of the wheat stem rust pathogen through somatic hybridization.</title>
        <authorList>
            <person name="Li F."/>
            <person name="Upadhyaya N.M."/>
            <person name="Sperschneider J."/>
            <person name="Matny O."/>
            <person name="Nguyen-Phuc H."/>
            <person name="Mago R."/>
            <person name="Raley C."/>
            <person name="Miller M.E."/>
            <person name="Silverstein K.A.T."/>
            <person name="Henningsen E."/>
            <person name="Hirsch C.D."/>
            <person name="Visser B."/>
            <person name="Pretorius Z.A."/>
            <person name="Steffenson B.J."/>
            <person name="Schwessinger B."/>
            <person name="Dodds P.N."/>
            <person name="Figueroa M."/>
        </authorList>
    </citation>
    <scope>NUCLEOTIDE SEQUENCE [LARGE SCALE GENOMIC DNA]</scope>
    <source>
        <strain evidence="2">21-0</strain>
        <strain evidence="1 4">Ug99</strain>
    </source>
</reference>
<dbReference type="EMBL" id="VDEP01000505">
    <property type="protein sequence ID" value="KAA1068481.1"/>
    <property type="molecule type" value="Genomic_DNA"/>
</dbReference>
<evidence type="ECO:0000313" key="4">
    <source>
        <dbReference type="Proteomes" id="UP000325313"/>
    </source>
</evidence>
<comment type="caution">
    <text evidence="1">The sequence shown here is derived from an EMBL/GenBank/DDBJ whole genome shotgun (WGS) entry which is preliminary data.</text>
</comment>
<gene>
    <name evidence="2" type="ORF">PGT21_023984</name>
    <name evidence="1" type="ORF">PGTUg99_025475</name>
</gene>
<sequence length="104" mass="11705">MPRLLAANHYLNRPPGQTLSHWEIIDRHLEMLTGLSPVMVQAHIEVIMQKDTQYFDGIKYIGDIPCECIALLTDKELAAEVARLNHTPVGRQSQIEPTATTTNN</sequence>
<accession>A0A5B0LVN0</accession>
<evidence type="ECO:0000313" key="3">
    <source>
        <dbReference type="Proteomes" id="UP000324748"/>
    </source>
</evidence>
<keyword evidence="3" id="KW-1185">Reference proteome</keyword>
<organism evidence="1 4">
    <name type="scientific">Puccinia graminis f. sp. tritici</name>
    <dbReference type="NCBI Taxonomy" id="56615"/>
    <lineage>
        <taxon>Eukaryota</taxon>
        <taxon>Fungi</taxon>
        <taxon>Dikarya</taxon>
        <taxon>Basidiomycota</taxon>
        <taxon>Pucciniomycotina</taxon>
        <taxon>Pucciniomycetes</taxon>
        <taxon>Pucciniales</taxon>
        <taxon>Pucciniaceae</taxon>
        <taxon>Puccinia</taxon>
    </lineage>
</organism>
<evidence type="ECO:0000313" key="2">
    <source>
        <dbReference type="EMBL" id="KAA1104448.1"/>
    </source>
</evidence>
<protein>
    <submittedName>
        <fullName evidence="1">Uncharacterized protein</fullName>
    </submittedName>
</protein>
<dbReference type="OrthoDB" id="10319828at2759"/>